<dbReference type="GO" id="GO:0006428">
    <property type="term" value="P:isoleucyl-tRNA aminoacylation"/>
    <property type="evidence" value="ECO:0007669"/>
    <property type="project" value="TreeGrafter"/>
</dbReference>
<sequence>VFQLPTDGVVEGVDQFRGWFQSLLLTSVAIQDALPYKRIHVHGFCVDDNNKKMSKSLGNVVDPETITDGSLRQKALGADGLRLWVALSASESVGESKIGEKVLADIESKLVSIRNSMRFLLGACFGYEGQRPDGTLPLLDQWMLRQSQQFGVRCVQNYRDYHFRAVALDALHFCQRILSASYINLVRDRLYCARVGSNDHVAAQFTLHSFEQENVLEFHPQLDLVMEKILNLRRELAITAGPSCNLFIKGAAVKVTPSTKALLMQWQNEETSFDSQLCELFGVSMVRIEDSDVDHICVVNSERSFCDRCRKMTRIPTETKCRRCMITMES</sequence>
<reference evidence="9" key="2">
    <citation type="submission" date="2016-04" db="UniProtKB">
        <authorList>
            <consortium name="WormBaseParasite"/>
        </authorList>
    </citation>
    <scope>IDENTIFICATION</scope>
</reference>
<dbReference type="AlphaFoldDB" id="A0A158P5T4"/>
<evidence type="ECO:0000256" key="1">
    <source>
        <dbReference type="ARBA" id="ARBA00022598"/>
    </source>
</evidence>
<dbReference type="InterPro" id="IPR014729">
    <property type="entry name" value="Rossmann-like_a/b/a_fold"/>
</dbReference>
<keyword evidence="4" id="KW-0648">Protein biosynthesis</keyword>
<dbReference type="InterPro" id="IPR002300">
    <property type="entry name" value="aa-tRNA-synth_Ia"/>
</dbReference>
<dbReference type="Pfam" id="PF08264">
    <property type="entry name" value="Anticodon_1"/>
    <property type="match status" value="1"/>
</dbReference>
<organism evidence="8 9">
    <name type="scientific">Angiostrongylus cantonensis</name>
    <name type="common">Rat lungworm</name>
    <dbReference type="NCBI Taxonomy" id="6313"/>
    <lineage>
        <taxon>Eukaryota</taxon>
        <taxon>Metazoa</taxon>
        <taxon>Ecdysozoa</taxon>
        <taxon>Nematoda</taxon>
        <taxon>Chromadorea</taxon>
        <taxon>Rhabditida</taxon>
        <taxon>Rhabditina</taxon>
        <taxon>Rhabditomorpha</taxon>
        <taxon>Strongyloidea</taxon>
        <taxon>Metastrongylidae</taxon>
        <taxon>Angiostrongylus</taxon>
    </lineage>
</organism>
<keyword evidence="5" id="KW-0030">Aminoacyl-tRNA synthetase</keyword>
<dbReference type="GO" id="GO:0004822">
    <property type="term" value="F:isoleucine-tRNA ligase activity"/>
    <property type="evidence" value="ECO:0007669"/>
    <property type="project" value="TreeGrafter"/>
</dbReference>
<reference evidence="8" key="1">
    <citation type="submission" date="2012-09" db="EMBL/GenBank/DDBJ databases">
        <authorList>
            <person name="Martin A.A."/>
        </authorList>
    </citation>
    <scope>NUCLEOTIDE SEQUENCE</scope>
</reference>
<dbReference type="PANTHER" id="PTHR42765">
    <property type="entry name" value="SOLEUCYL-TRNA SYNTHETASE"/>
    <property type="match status" value="1"/>
</dbReference>
<dbReference type="InterPro" id="IPR013155">
    <property type="entry name" value="M/V/L/I-tRNA-synth_anticd-bd"/>
</dbReference>
<keyword evidence="2" id="KW-0547">Nucleotide-binding</keyword>
<dbReference type="WBParaSite" id="ACAC_0000015001-mRNA-1">
    <property type="protein sequence ID" value="ACAC_0000015001-mRNA-1"/>
    <property type="gene ID" value="ACAC_0000015001"/>
</dbReference>
<accession>A0A158P5T4</accession>
<dbReference type="Proteomes" id="UP000035642">
    <property type="component" value="Unassembled WGS sequence"/>
</dbReference>
<dbReference type="Gene3D" id="1.10.730.20">
    <property type="match status" value="1"/>
</dbReference>
<dbReference type="GO" id="GO:0005524">
    <property type="term" value="F:ATP binding"/>
    <property type="evidence" value="ECO:0007669"/>
    <property type="project" value="UniProtKB-KW"/>
</dbReference>
<keyword evidence="1" id="KW-0436">Ligase</keyword>
<dbReference type="GO" id="GO:0032543">
    <property type="term" value="P:mitochondrial translation"/>
    <property type="evidence" value="ECO:0007669"/>
    <property type="project" value="TreeGrafter"/>
</dbReference>
<dbReference type="Pfam" id="PF00133">
    <property type="entry name" value="tRNA-synt_1"/>
    <property type="match status" value="1"/>
</dbReference>
<evidence type="ECO:0000313" key="9">
    <source>
        <dbReference type="WBParaSite" id="ACAC_0000015001-mRNA-1"/>
    </source>
</evidence>
<keyword evidence="3" id="KW-0067">ATP-binding</keyword>
<dbReference type="InterPro" id="IPR009080">
    <property type="entry name" value="tRNAsynth_Ia_anticodon-bd"/>
</dbReference>
<name>A0A158P5T4_ANGCA</name>
<dbReference type="GO" id="GO:0005739">
    <property type="term" value="C:mitochondrion"/>
    <property type="evidence" value="ECO:0007669"/>
    <property type="project" value="TreeGrafter"/>
</dbReference>
<evidence type="ECO:0000313" key="8">
    <source>
        <dbReference type="Proteomes" id="UP000035642"/>
    </source>
</evidence>
<dbReference type="SUPFAM" id="SSF47323">
    <property type="entry name" value="Anticodon-binding domain of a subclass of class I aminoacyl-tRNA synthetases"/>
    <property type="match status" value="1"/>
</dbReference>
<evidence type="ECO:0000256" key="3">
    <source>
        <dbReference type="ARBA" id="ARBA00022840"/>
    </source>
</evidence>
<evidence type="ECO:0000256" key="2">
    <source>
        <dbReference type="ARBA" id="ARBA00022741"/>
    </source>
</evidence>
<evidence type="ECO:0000259" key="6">
    <source>
        <dbReference type="Pfam" id="PF00133"/>
    </source>
</evidence>
<keyword evidence="8" id="KW-1185">Reference proteome</keyword>
<evidence type="ECO:0000256" key="5">
    <source>
        <dbReference type="ARBA" id="ARBA00023146"/>
    </source>
</evidence>
<dbReference type="Gene3D" id="3.40.50.620">
    <property type="entry name" value="HUPs"/>
    <property type="match status" value="1"/>
</dbReference>
<dbReference type="STRING" id="6313.A0A158P5T4"/>
<evidence type="ECO:0000256" key="4">
    <source>
        <dbReference type="ARBA" id="ARBA00022917"/>
    </source>
</evidence>
<protein>
    <submittedName>
        <fullName evidence="9">tRNA-synt_1g domain-containing protein</fullName>
    </submittedName>
</protein>
<dbReference type="InterPro" id="IPR050081">
    <property type="entry name" value="Ile-tRNA_ligase"/>
</dbReference>
<proteinExistence type="predicted"/>
<dbReference type="PANTHER" id="PTHR42765:SF1">
    <property type="entry name" value="ISOLEUCINE--TRNA LIGASE, MITOCHONDRIAL"/>
    <property type="match status" value="1"/>
</dbReference>
<dbReference type="SUPFAM" id="SSF52374">
    <property type="entry name" value="Nucleotidylyl transferase"/>
    <property type="match status" value="1"/>
</dbReference>
<evidence type="ECO:0000259" key="7">
    <source>
        <dbReference type="Pfam" id="PF08264"/>
    </source>
</evidence>
<feature type="domain" description="Aminoacyl-tRNA synthetase class Ia" evidence="6">
    <location>
        <begin position="4"/>
        <end position="89"/>
    </location>
</feature>
<feature type="domain" description="Methionyl/Valyl/Leucyl/Isoleucyl-tRNA synthetase anticodon-binding" evidence="7">
    <location>
        <begin position="140"/>
        <end position="215"/>
    </location>
</feature>